<dbReference type="Proteomes" id="UP000612956">
    <property type="component" value="Unassembled WGS sequence"/>
</dbReference>
<evidence type="ECO:0000313" key="1">
    <source>
        <dbReference type="EMBL" id="GGK52791.1"/>
    </source>
</evidence>
<evidence type="ECO:0000313" key="2">
    <source>
        <dbReference type="Proteomes" id="UP000612956"/>
    </source>
</evidence>
<proteinExistence type="predicted"/>
<comment type="caution">
    <text evidence="1">The sequence shown here is derived from an EMBL/GenBank/DDBJ whole genome shotgun (WGS) entry which is preliminary data.</text>
</comment>
<organism evidence="1 2">
    <name type="scientific">Nocardia camponoti</name>
    <dbReference type="NCBI Taxonomy" id="1616106"/>
    <lineage>
        <taxon>Bacteria</taxon>
        <taxon>Bacillati</taxon>
        <taxon>Actinomycetota</taxon>
        <taxon>Actinomycetes</taxon>
        <taxon>Mycobacteriales</taxon>
        <taxon>Nocardiaceae</taxon>
        <taxon>Nocardia</taxon>
    </lineage>
</organism>
<gene>
    <name evidence="1" type="ORF">GCM10011591_25680</name>
</gene>
<protein>
    <submittedName>
        <fullName evidence="1">Uncharacterized protein</fullName>
    </submittedName>
</protein>
<reference evidence="1" key="2">
    <citation type="submission" date="2020-09" db="EMBL/GenBank/DDBJ databases">
        <authorList>
            <person name="Sun Q."/>
            <person name="Zhou Y."/>
        </authorList>
    </citation>
    <scope>NUCLEOTIDE SEQUENCE</scope>
    <source>
        <strain evidence="1">CGMCC 4.7278</strain>
    </source>
</reference>
<dbReference type="RefSeq" id="WP_188829123.1">
    <property type="nucleotide sequence ID" value="NZ_BMMW01000002.1"/>
</dbReference>
<accession>A0A917QIW9</accession>
<dbReference type="AlphaFoldDB" id="A0A917QIW9"/>
<dbReference type="EMBL" id="BMMW01000002">
    <property type="protein sequence ID" value="GGK52791.1"/>
    <property type="molecule type" value="Genomic_DNA"/>
</dbReference>
<keyword evidence="2" id="KW-1185">Reference proteome</keyword>
<reference evidence="1" key="1">
    <citation type="journal article" date="2014" name="Int. J. Syst. Evol. Microbiol.">
        <title>Complete genome sequence of Corynebacterium casei LMG S-19264T (=DSM 44701T), isolated from a smear-ripened cheese.</title>
        <authorList>
            <consortium name="US DOE Joint Genome Institute (JGI-PGF)"/>
            <person name="Walter F."/>
            <person name="Albersmeier A."/>
            <person name="Kalinowski J."/>
            <person name="Ruckert C."/>
        </authorList>
    </citation>
    <scope>NUCLEOTIDE SEQUENCE</scope>
    <source>
        <strain evidence="1">CGMCC 4.7278</strain>
    </source>
</reference>
<name>A0A917QIW9_9NOCA</name>
<sequence length="87" mass="10084">MRPVAIDEFVVDASALGATPHLPLQTDSARTELAPQRRLALTNHPSFEVRVVGRDELHVARPYDHNQERTPYLFTLALKVIQYYWWQ</sequence>